<evidence type="ECO:0000313" key="2">
    <source>
        <dbReference type="EMBL" id="GIY84639.1"/>
    </source>
</evidence>
<reference evidence="2 3" key="1">
    <citation type="submission" date="2021-06" db="EMBL/GenBank/DDBJ databases">
        <title>Caerostris extrusa draft genome.</title>
        <authorList>
            <person name="Kono N."/>
            <person name="Arakawa K."/>
        </authorList>
    </citation>
    <scope>NUCLEOTIDE SEQUENCE [LARGE SCALE GENOMIC DNA]</scope>
</reference>
<organism evidence="2 3">
    <name type="scientific">Caerostris extrusa</name>
    <name type="common">Bark spider</name>
    <name type="synonym">Caerostris bankana</name>
    <dbReference type="NCBI Taxonomy" id="172846"/>
    <lineage>
        <taxon>Eukaryota</taxon>
        <taxon>Metazoa</taxon>
        <taxon>Ecdysozoa</taxon>
        <taxon>Arthropoda</taxon>
        <taxon>Chelicerata</taxon>
        <taxon>Arachnida</taxon>
        <taxon>Araneae</taxon>
        <taxon>Araneomorphae</taxon>
        <taxon>Entelegynae</taxon>
        <taxon>Araneoidea</taxon>
        <taxon>Araneidae</taxon>
        <taxon>Caerostris</taxon>
    </lineage>
</organism>
<feature type="region of interest" description="Disordered" evidence="1">
    <location>
        <begin position="1"/>
        <end position="20"/>
    </location>
</feature>
<protein>
    <submittedName>
        <fullName evidence="2">Uncharacterized protein</fullName>
    </submittedName>
</protein>
<gene>
    <name evidence="2" type="ORF">CEXT_55181</name>
</gene>
<keyword evidence="3" id="KW-1185">Reference proteome</keyword>
<dbReference type="AlphaFoldDB" id="A0AAV4WQU4"/>
<name>A0AAV4WQU4_CAEEX</name>
<sequence>MFQKTIIDTEHDSCSNSRPSSLTRKLCAVYSKGLLTWGIGIVGWKHGTEEGFYGARYNAVCCTYHQFGMCDYRKRVYSYCTPLSRRKGFPWCRALLLFVHLGDWDSWMETREQKRGFIASAITPCDALITDLGCVIAQNEFIVIAPLLSR</sequence>
<dbReference type="Proteomes" id="UP001054945">
    <property type="component" value="Unassembled WGS sequence"/>
</dbReference>
<evidence type="ECO:0000256" key="1">
    <source>
        <dbReference type="SAM" id="MobiDB-lite"/>
    </source>
</evidence>
<accession>A0AAV4WQU4</accession>
<dbReference type="EMBL" id="BPLR01016535">
    <property type="protein sequence ID" value="GIY84639.1"/>
    <property type="molecule type" value="Genomic_DNA"/>
</dbReference>
<comment type="caution">
    <text evidence="2">The sequence shown here is derived from an EMBL/GenBank/DDBJ whole genome shotgun (WGS) entry which is preliminary data.</text>
</comment>
<proteinExistence type="predicted"/>
<evidence type="ECO:0000313" key="3">
    <source>
        <dbReference type="Proteomes" id="UP001054945"/>
    </source>
</evidence>